<gene>
    <name evidence="2" type="ORF">PFICI_11285</name>
</gene>
<dbReference type="GeneID" id="19276298"/>
<dbReference type="HOGENOM" id="CLU_024934_0_3_1"/>
<dbReference type="PANTHER" id="PTHR47784:SF5">
    <property type="entry name" value="STEROL UPTAKE CONTROL PROTEIN 2"/>
    <property type="match status" value="1"/>
</dbReference>
<proteinExistence type="predicted"/>
<dbReference type="InterPro" id="IPR053157">
    <property type="entry name" value="Sterol_Uptake_Regulator"/>
</dbReference>
<keyword evidence="1" id="KW-0175">Coiled coil</keyword>
<dbReference type="RefSeq" id="XP_007838057.1">
    <property type="nucleotide sequence ID" value="XM_007839866.1"/>
</dbReference>
<dbReference type="PANTHER" id="PTHR47784">
    <property type="entry name" value="STEROL UPTAKE CONTROL PROTEIN 2"/>
    <property type="match status" value="1"/>
</dbReference>
<dbReference type="eggNOG" id="ENOG502TCM4">
    <property type="taxonomic scope" value="Eukaryota"/>
</dbReference>
<evidence type="ECO:0008006" key="4">
    <source>
        <dbReference type="Google" id="ProtNLM"/>
    </source>
</evidence>
<dbReference type="Proteomes" id="UP000030651">
    <property type="component" value="Unassembled WGS sequence"/>
</dbReference>
<dbReference type="OrthoDB" id="3546279at2759"/>
<keyword evidence="3" id="KW-1185">Reference proteome</keyword>
<dbReference type="EMBL" id="KI912116">
    <property type="protein sequence ID" value="ETS77411.1"/>
    <property type="molecule type" value="Genomic_DNA"/>
</dbReference>
<name>W3WX15_PESFW</name>
<dbReference type="OMA" id="DWPRQFC"/>
<organism evidence="2 3">
    <name type="scientific">Pestalotiopsis fici (strain W106-1 / CGMCC3.15140)</name>
    <dbReference type="NCBI Taxonomy" id="1229662"/>
    <lineage>
        <taxon>Eukaryota</taxon>
        <taxon>Fungi</taxon>
        <taxon>Dikarya</taxon>
        <taxon>Ascomycota</taxon>
        <taxon>Pezizomycotina</taxon>
        <taxon>Sordariomycetes</taxon>
        <taxon>Xylariomycetidae</taxon>
        <taxon>Amphisphaeriales</taxon>
        <taxon>Sporocadaceae</taxon>
        <taxon>Pestalotiopsis</taxon>
    </lineage>
</organism>
<sequence>MVKSHSKSHHGCRRCRQRKVKVLMRHFSMAQLGQLLMLVYSATRPFRVASGALDVAASAMAPLIRVPTWEPWTCTIEPAKSHLLDLDLVHSFVATTHSTLWSRSEGQLLWRDSIFREALQQPFLMNGILAISAMHRLFMGPRTPSPTATTLAKQGALLRGLLALLSSENDESCLAAFPLAIIVSLWAFASKNLPPEFNIISANTNPQSTQTTHQGGFVSTSYLDQFLDLIKLIQPVDAIVQKRLPRLLNGMYSELMRVPDPGQLPELSKDTSNALERLKSHLQQHEEELANMVDSTSYASLSNMFRLASCPEWSELIVGWAIQLPAPFVTRLRNRDHAALVLLSYWAVCFSVLDGRWWAAGWSKALQSEINCVVKDEWSHLLDWPNSCFEIQRWPSSPDIQSKTPPAG</sequence>
<dbReference type="GO" id="GO:0001228">
    <property type="term" value="F:DNA-binding transcription activator activity, RNA polymerase II-specific"/>
    <property type="evidence" value="ECO:0007669"/>
    <property type="project" value="TreeGrafter"/>
</dbReference>
<evidence type="ECO:0000256" key="1">
    <source>
        <dbReference type="SAM" id="Coils"/>
    </source>
</evidence>
<feature type="coiled-coil region" evidence="1">
    <location>
        <begin position="268"/>
        <end position="295"/>
    </location>
</feature>
<dbReference type="AlphaFoldDB" id="W3WX15"/>
<dbReference type="InParanoid" id="W3WX15"/>
<accession>W3WX15</accession>
<evidence type="ECO:0000313" key="2">
    <source>
        <dbReference type="EMBL" id="ETS77411.1"/>
    </source>
</evidence>
<protein>
    <recommendedName>
        <fullName evidence="4">Transcription factor domain-containing protein</fullName>
    </recommendedName>
</protein>
<evidence type="ECO:0000313" key="3">
    <source>
        <dbReference type="Proteomes" id="UP000030651"/>
    </source>
</evidence>
<reference evidence="3" key="1">
    <citation type="journal article" date="2015" name="BMC Genomics">
        <title>Genomic and transcriptomic analysis of the endophytic fungus Pestalotiopsis fici reveals its lifestyle and high potential for synthesis of natural products.</title>
        <authorList>
            <person name="Wang X."/>
            <person name="Zhang X."/>
            <person name="Liu L."/>
            <person name="Xiang M."/>
            <person name="Wang W."/>
            <person name="Sun X."/>
            <person name="Che Y."/>
            <person name="Guo L."/>
            <person name="Liu G."/>
            <person name="Guo L."/>
            <person name="Wang C."/>
            <person name="Yin W.B."/>
            <person name="Stadler M."/>
            <person name="Zhang X."/>
            <person name="Liu X."/>
        </authorList>
    </citation>
    <scope>NUCLEOTIDE SEQUENCE [LARGE SCALE GENOMIC DNA]</scope>
    <source>
        <strain evidence="3">W106-1 / CGMCC3.15140</strain>
    </source>
</reference>
<dbReference type="KEGG" id="pfy:PFICI_11285"/>